<dbReference type="InterPro" id="IPR003107">
    <property type="entry name" value="HAT"/>
</dbReference>
<evidence type="ECO:0000313" key="16">
    <source>
        <dbReference type="Proteomes" id="UP000717515"/>
    </source>
</evidence>
<keyword evidence="8" id="KW-0508">mRNA splicing</keyword>
<keyword evidence="10" id="KW-0349">Heme</keyword>
<dbReference type="PRINTS" id="PR00465">
    <property type="entry name" value="EP450IV"/>
</dbReference>
<feature type="domain" description="RRM" evidence="14">
    <location>
        <begin position="726"/>
        <end position="814"/>
    </location>
</feature>
<keyword evidence="6" id="KW-0677">Repeat</keyword>
<dbReference type="Pfam" id="PF00076">
    <property type="entry name" value="RRM_1"/>
    <property type="match status" value="1"/>
</dbReference>
<dbReference type="PANTHER" id="PTHR17204:SF25">
    <property type="entry name" value="RRM DOMAIN-CONTAINING PROTEIN"/>
    <property type="match status" value="1"/>
</dbReference>
<dbReference type="InterPro" id="IPR012677">
    <property type="entry name" value="Nucleotide-bd_a/b_plait_sf"/>
</dbReference>
<feature type="region of interest" description="Disordered" evidence="13">
    <location>
        <begin position="849"/>
        <end position="960"/>
    </location>
</feature>
<dbReference type="Gene3D" id="1.10.630.10">
    <property type="entry name" value="Cytochrome P450"/>
    <property type="match status" value="1"/>
</dbReference>
<name>A0A9P8CXX5_MORAP</name>
<gene>
    <name evidence="15" type="ORF">KVV02_008779</name>
</gene>
<evidence type="ECO:0000256" key="4">
    <source>
        <dbReference type="ARBA" id="ARBA00022664"/>
    </source>
</evidence>
<dbReference type="CDD" id="cd00590">
    <property type="entry name" value="RRM_SF"/>
    <property type="match status" value="1"/>
</dbReference>
<dbReference type="PANTHER" id="PTHR17204">
    <property type="entry name" value="PRE-MRNA PROCESSING PROTEIN PRP39-RELATED"/>
    <property type="match status" value="1"/>
</dbReference>
<dbReference type="InterPro" id="IPR036396">
    <property type="entry name" value="Cyt_P450_sf"/>
</dbReference>
<feature type="compositionally biased region" description="Basic and acidic residues" evidence="13">
    <location>
        <begin position="816"/>
        <end position="825"/>
    </location>
</feature>
<feature type="region of interest" description="Disordered" evidence="13">
    <location>
        <begin position="816"/>
        <end position="836"/>
    </location>
</feature>
<dbReference type="Pfam" id="PF05843">
    <property type="entry name" value="Suf"/>
    <property type="match status" value="1"/>
</dbReference>
<evidence type="ECO:0000256" key="3">
    <source>
        <dbReference type="ARBA" id="ARBA00010617"/>
    </source>
</evidence>
<dbReference type="InterPro" id="IPR001128">
    <property type="entry name" value="Cyt_P450"/>
</dbReference>
<evidence type="ECO:0000256" key="1">
    <source>
        <dbReference type="ARBA" id="ARBA00001971"/>
    </source>
</evidence>
<feature type="compositionally biased region" description="Low complexity" evidence="13">
    <location>
        <begin position="932"/>
        <end position="958"/>
    </location>
</feature>
<evidence type="ECO:0000256" key="2">
    <source>
        <dbReference type="ARBA" id="ARBA00004123"/>
    </source>
</evidence>
<evidence type="ECO:0000256" key="7">
    <source>
        <dbReference type="ARBA" id="ARBA00023004"/>
    </source>
</evidence>
<evidence type="ECO:0000256" key="12">
    <source>
        <dbReference type="SAM" id="Coils"/>
    </source>
</evidence>
<evidence type="ECO:0000259" key="14">
    <source>
        <dbReference type="PROSITE" id="PS50102"/>
    </source>
</evidence>
<dbReference type="GO" id="GO:0020037">
    <property type="term" value="F:heme binding"/>
    <property type="evidence" value="ECO:0007669"/>
    <property type="project" value="InterPro"/>
</dbReference>
<keyword evidence="12" id="KW-0175">Coiled coil</keyword>
<feature type="coiled-coil region" evidence="12">
    <location>
        <begin position="1325"/>
        <end position="1352"/>
    </location>
</feature>
<dbReference type="PROSITE" id="PS50102">
    <property type="entry name" value="RRM"/>
    <property type="match status" value="2"/>
</dbReference>
<keyword evidence="4" id="KW-0507">mRNA processing</keyword>
<dbReference type="EMBL" id="JAIFTL010000127">
    <property type="protein sequence ID" value="KAG9322836.1"/>
    <property type="molecule type" value="Genomic_DNA"/>
</dbReference>
<dbReference type="GO" id="GO:0005506">
    <property type="term" value="F:iron ion binding"/>
    <property type="evidence" value="ECO:0007669"/>
    <property type="project" value="InterPro"/>
</dbReference>
<dbReference type="InterPro" id="IPR000504">
    <property type="entry name" value="RRM_dom"/>
</dbReference>
<dbReference type="SUPFAM" id="SSF48452">
    <property type="entry name" value="TPR-like"/>
    <property type="match status" value="1"/>
</dbReference>
<keyword evidence="5 10" id="KW-0479">Metal-binding</keyword>
<comment type="subcellular location">
    <subcellularLocation>
        <location evidence="2">Nucleus</location>
    </subcellularLocation>
</comment>
<dbReference type="GO" id="GO:0003723">
    <property type="term" value="F:RNA binding"/>
    <property type="evidence" value="ECO:0007669"/>
    <property type="project" value="UniProtKB-UniRule"/>
</dbReference>
<evidence type="ECO:0000256" key="11">
    <source>
        <dbReference type="PROSITE-ProRule" id="PRU00176"/>
    </source>
</evidence>
<dbReference type="Gene3D" id="3.30.70.330">
    <property type="match status" value="2"/>
</dbReference>
<dbReference type="InterPro" id="IPR008847">
    <property type="entry name" value="Suf"/>
</dbReference>
<dbReference type="Pfam" id="PF00067">
    <property type="entry name" value="p450"/>
    <property type="match status" value="2"/>
</dbReference>
<evidence type="ECO:0000256" key="8">
    <source>
        <dbReference type="ARBA" id="ARBA00023187"/>
    </source>
</evidence>
<evidence type="ECO:0000256" key="10">
    <source>
        <dbReference type="PIRSR" id="PIRSR602403-1"/>
    </source>
</evidence>
<dbReference type="SUPFAM" id="SSF54928">
    <property type="entry name" value="RNA-binding domain, RBD"/>
    <property type="match status" value="1"/>
</dbReference>
<evidence type="ECO:0000313" key="15">
    <source>
        <dbReference type="EMBL" id="KAG9322836.1"/>
    </source>
</evidence>
<comment type="cofactor">
    <cofactor evidence="1 10">
        <name>heme</name>
        <dbReference type="ChEBI" id="CHEBI:30413"/>
    </cofactor>
</comment>
<dbReference type="GO" id="GO:0008380">
    <property type="term" value="P:RNA splicing"/>
    <property type="evidence" value="ECO:0007669"/>
    <property type="project" value="UniProtKB-KW"/>
</dbReference>
<dbReference type="SMART" id="SM00386">
    <property type="entry name" value="HAT"/>
    <property type="match status" value="6"/>
</dbReference>
<reference evidence="15" key="1">
    <citation type="submission" date="2021-07" db="EMBL/GenBank/DDBJ databases">
        <title>Draft genome of Mortierella alpina, strain LL118, isolated from an aspen leaf litter sample.</title>
        <authorList>
            <person name="Yang S."/>
            <person name="Vinatzer B.A."/>
        </authorList>
    </citation>
    <scope>NUCLEOTIDE SEQUENCE</scope>
    <source>
        <strain evidence="15">LL118</strain>
    </source>
</reference>
<feature type="region of interest" description="Disordered" evidence="13">
    <location>
        <begin position="572"/>
        <end position="623"/>
    </location>
</feature>
<keyword evidence="11" id="KW-0694">RNA-binding</keyword>
<feature type="compositionally biased region" description="Polar residues" evidence="13">
    <location>
        <begin position="850"/>
        <end position="864"/>
    </location>
</feature>
<dbReference type="GO" id="GO:0016705">
    <property type="term" value="F:oxidoreductase activity, acting on paired donors, with incorporation or reduction of molecular oxygen"/>
    <property type="evidence" value="ECO:0007669"/>
    <property type="project" value="InterPro"/>
</dbReference>
<dbReference type="InterPro" id="IPR002403">
    <property type="entry name" value="Cyt_P450_E_grp-IV"/>
</dbReference>
<comment type="caution">
    <text evidence="15">The sequence shown here is derived from an EMBL/GenBank/DDBJ whole genome shotgun (WGS) entry which is preliminary data.</text>
</comment>
<dbReference type="Proteomes" id="UP000717515">
    <property type="component" value="Unassembled WGS sequence"/>
</dbReference>
<accession>A0A9P8CXX5</accession>
<dbReference type="InterPro" id="IPR017972">
    <property type="entry name" value="Cyt_P450_CS"/>
</dbReference>
<dbReference type="InterPro" id="IPR011990">
    <property type="entry name" value="TPR-like_helical_dom_sf"/>
</dbReference>
<dbReference type="GO" id="GO:0006397">
    <property type="term" value="P:mRNA processing"/>
    <property type="evidence" value="ECO:0007669"/>
    <property type="project" value="UniProtKB-KW"/>
</dbReference>
<evidence type="ECO:0000256" key="13">
    <source>
        <dbReference type="SAM" id="MobiDB-lite"/>
    </source>
</evidence>
<feature type="domain" description="RRM" evidence="14">
    <location>
        <begin position="631"/>
        <end position="707"/>
    </location>
</feature>
<evidence type="ECO:0000256" key="6">
    <source>
        <dbReference type="ARBA" id="ARBA00022737"/>
    </source>
</evidence>
<dbReference type="GO" id="GO:0004497">
    <property type="term" value="F:monooxygenase activity"/>
    <property type="evidence" value="ECO:0007669"/>
    <property type="project" value="InterPro"/>
</dbReference>
<organism evidence="15 16">
    <name type="scientific">Mortierella alpina</name>
    <name type="common">Oleaginous fungus</name>
    <name type="synonym">Mortierella renispora</name>
    <dbReference type="NCBI Taxonomy" id="64518"/>
    <lineage>
        <taxon>Eukaryota</taxon>
        <taxon>Fungi</taxon>
        <taxon>Fungi incertae sedis</taxon>
        <taxon>Mucoromycota</taxon>
        <taxon>Mortierellomycotina</taxon>
        <taxon>Mortierellomycetes</taxon>
        <taxon>Mortierellales</taxon>
        <taxon>Mortierellaceae</taxon>
        <taxon>Mortierella</taxon>
    </lineage>
</organism>
<dbReference type="SUPFAM" id="SSF48264">
    <property type="entry name" value="Cytochrome P450"/>
    <property type="match status" value="1"/>
</dbReference>
<keyword evidence="9" id="KW-0539">Nucleus</keyword>
<keyword evidence="7 10" id="KW-0408">Iron</keyword>
<dbReference type="InterPro" id="IPR035979">
    <property type="entry name" value="RBD_domain_sf"/>
</dbReference>
<dbReference type="SMART" id="SM00360">
    <property type="entry name" value="RRM"/>
    <property type="match status" value="2"/>
</dbReference>
<dbReference type="Gene3D" id="1.25.40.10">
    <property type="entry name" value="Tetratricopeptide repeat domain"/>
    <property type="match status" value="2"/>
</dbReference>
<sequence length="1621" mass="180355">MSNKAELSGSEDDFDMDQDHADEGASPELLEAVATLKSALHDNPNQYEQHTQLITLLKSADMLEELRAAREAMNTVFPLSEELWMEWIEDESNMAASEEEKRHILELYRRATSEYLSIKIWNSYIDYATQEFLESADLPESEIVVGKEDMRRIFKEADKYTGHHIPESHTIWNRWRDFELQLMAAQSPASPENVKRVKTMYLERIAIPHADQESTFSSLSSFISQYDNTDYENTMVQNNKIMGNTRKLLSERERFEQDLVSTNNSLEVFMSYLEFESNPARRLFARLRTLFERAVAVHCLVPAVWNDYSSFLMSSNPRNKQYDLNPSEVLSVAGKSVRNCPWSGELWENRFLLMEIHMRSEDEVNAIFASALSNPILLASPQELTKMLIARCSHKFRVSSKDEDGHNQIREAFKHALTVMDAAGGDPYCRLERFWIELEANVLGDHEQARKLWKDIESKQKTLSDYWITQADMERRLQNGKGARQIFIRACNAAKHLDWPEKVFEAWLMFERQSGSVTDYKEATVRSRSAMKAVETLRAQASLQAESIYSDQMAYSTISTVATVTEAVQALPSSSTKEAVHEKSNKRKLSAQDDQVASKSAKTGDSAVDQSSQRIRNQKRPLDISTGRHEDTCFVTNFPDTMTEAKLRELFEEFGTILRCTIPQRPGTKRNFGYVQFSSSEEAHAALALDGRDVGEQRGLCVNISDTGKAKRTKGGKAPLPKVSRHELHISGFTNEMKEDELQKLVELHATPIEVFIKRQSRSKGSAWANIKFETEASASKMAKFSSGEEANSALALDGTMFHGKPLDVKRREFQNTHRERDEQHAGSSKGLRGHGAADAVMAGDGRAVGSTSVAVESSGSNDGALNPTGAGNINEDAKAQNSSASEMKDRPASATPRKPMAKLTSMQPRVLQPRQAPKKAFKQVSLRTANPVSPSASTTSPSTSEQGSGEGSSTTLTAAAPKSNAEFRALMLSGALKKKQALLSFAVTYVMAIPVEDPTFGQGAPTSVSVQDPTFGQGTPTSTLVVDTTFDQGTSTAVPDLHRRICACPAVYLTDNLLSALENHHFTPMVGFNTTPGNSLLDILKVAIPVGMGLASAAYLGTKLVGNTEKGGFSKDKSIPFVPIREGDATHDAEFDNDPDEFLRRCEQSYGPVFNLKVFNQNLTCVSGPVYIRELFGNENLSFTDSLDALTAWYTFAASVRKSNNNPDNPNPHHVVKDAISPNMALYTPRIVQRMEAVMDLHLGYCEDKVVDNAAFVATEMTAAAMADVYMGPVLGQERKIIDSFIQCTYDFGMMIALHHHRSLWSILTNRLNYGVANPLQRHVQILKEAAERVLQERSELEAEALRQGKEYTKPLDIMQSMTDNASKYGYFNMDDLMGHLLILVLASVHTTTHAVASLIYYFGAFPEHIEPLFEEVQEVLDQQAAGNKELRQAKLSAGEVSSIAEFEGTDLDPKNDKAITEKAVRKLVKMNSFVRETFRYQVKRLFGAHMARTDVALSNGMKITRGASAIANVTSVHFNEELQGEETAEFRPFRFVGKSKNASKVSVDMLQFGMGRHACPGRFLAVHEIVIAGALIVSKYSKIEIKNKDLTKMMLLDNLGTTPPSPIIFTSRSGKPVAL</sequence>
<protein>
    <recommendedName>
        <fullName evidence="14">RRM domain-containing protein</fullName>
    </recommendedName>
</protein>
<feature type="compositionally biased region" description="Polar residues" evidence="13">
    <location>
        <begin position="592"/>
        <end position="615"/>
    </location>
</feature>
<feature type="region of interest" description="Disordered" evidence="13">
    <location>
        <begin position="1"/>
        <end position="23"/>
    </location>
</feature>
<dbReference type="PROSITE" id="PS00086">
    <property type="entry name" value="CYTOCHROME_P450"/>
    <property type="match status" value="1"/>
</dbReference>
<evidence type="ECO:0000256" key="9">
    <source>
        <dbReference type="ARBA" id="ARBA00023242"/>
    </source>
</evidence>
<feature type="binding site" description="axial binding residue" evidence="10">
    <location>
        <position position="1561"/>
    </location>
    <ligand>
        <name>heme</name>
        <dbReference type="ChEBI" id="CHEBI:30413"/>
    </ligand>
    <ligandPart>
        <name>Fe</name>
        <dbReference type="ChEBI" id="CHEBI:18248"/>
    </ligandPart>
</feature>
<proteinExistence type="inferred from homology"/>
<comment type="similarity">
    <text evidence="3">Belongs to the cytochrome P450 family.</text>
</comment>
<evidence type="ECO:0000256" key="5">
    <source>
        <dbReference type="ARBA" id="ARBA00022723"/>
    </source>
</evidence>
<dbReference type="GO" id="GO:0005634">
    <property type="term" value="C:nucleus"/>
    <property type="evidence" value="ECO:0007669"/>
    <property type="project" value="UniProtKB-SubCell"/>
</dbReference>